<dbReference type="OrthoDB" id="45260at2"/>
<organism evidence="3 4">
    <name type="scientific">Pseudothermotoga thermarum DSM 5069</name>
    <dbReference type="NCBI Taxonomy" id="688269"/>
    <lineage>
        <taxon>Bacteria</taxon>
        <taxon>Thermotogati</taxon>
        <taxon>Thermotogota</taxon>
        <taxon>Thermotogae</taxon>
        <taxon>Thermotogales</taxon>
        <taxon>Thermotogaceae</taxon>
        <taxon>Pseudothermotoga</taxon>
    </lineage>
</organism>
<dbReference type="HOGENOM" id="CLU_311194_0_0_0"/>
<dbReference type="CDD" id="cd01949">
    <property type="entry name" value="GGDEF"/>
    <property type="match status" value="1"/>
</dbReference>
<dbReference type="SMART" id="SM00267">
    <property type="entry name" value="GGDEF"/>
    <property type="match status" value="1"/>
</dbReference>
<dbReference type="SUPFAM" id="SSF55781">
    <property type="entry name" value="GAF domain-like"/>
    <property type="match status" value="3"/>
</dbReference>
<feature type="domain" description="GGDEF" evidence="2">
    <location>
        <begin position="808"/>
        <end position="940"/>
    </location>
</feature>
<dbReference type="NCBIfam" id="TIGR00254">
    <property type="entry name" value="GGDEF"/>
    <property type="match status" value="1"/>
</dbReference>
<keyword evidence="4" id="KW-1185">Reference proteome</keyword>
<dbReference type="InterPro" id="IPR003018">
    <property type="entry name" value="GAF"/>
</dbReference>
<feature type="transmembrane region" description="Helical" evidence="1">
    <location>
        <begin position="174"/>
        <end position="193"/>
    </location>
</feature>
<dbReference type="Proteomes" id="UP000006804">
    <property type="component" value="Chromosome"/>
</dbReference>
<dbReference type="RefSeq" id="WP_013932690.1">
    <property type="nucleotide sequence ID" value="NC_015707.1"/>
</dbReference>
<dbReference type="SMART" id="SM00065">
    <property type="entry name" value="GAF"/>
    <property type="match status" value="3"/>
</dbReference>
<dbReference type="Pfam" id="PF00990">
    <property type="entry name" value="GGDEF"/>
    <property type="match status" value="1"/>
</dbReference>
<reference evidence="3 4" key="1">
    <citation type="submission" date="2010-11" db="EMBL/GenBank/DDBJ databases">
        <title>The complete genome of Thermotoga thermarum DSM 5069.</title>
        <authorList>
            <consortium name="US DOE Joint Genome Institute (JGI-PGF)"/>
            <person name="Lucas S."/>
            <person name="Copeland A."/>
            <person name="Lapidus A."/>
            <person name="Bruce D."/>
            <person name="Goodwin L."/>
            <person name="Pitluck S."/>
            <person name="Kyrpides N."/>
            <person name="Mavromatis K."/>
            <person name="Ivanova N."/>
            <person name="Zeytun A."/>
            <person name="Brettin T."/>
            <person name="Detter J.C."/>
            <person name="Tapia R."/>
            <person name="Han C."/>
            <person name="Land M."/>
            <person name="Hauser L."/>
            <person name="Markowitz V."/>
            <person name="Cheng J.-F."/>
            <person name="Hugenholtz P."/>
            <person name="Woyke T."/>
            <person name="Wu D."/>
            <person name="Spring S."/>
            <person name="Schroeder M."/>
            <person name="Brambilla E."/>
            <person name="Klenk H.-P."/>
            <person name="Eisen J.A."/>
        </authorList>
    </citation>
    <scope>NUCLEOTIDE SEQUENCE [LARGE SCALE GENOMIC DNA]</scope>
    <source>
        <strain evidence="3 4">DSM 5069</strain>
    </source>
</reference>
<proteinExistence type="predicted"/>
<dbReference type="SUPFAM" id="SSF55073">
    <property type="entry name" value="Nucleotide cyclase"/>
    <property type="match status" value="1"/>
</dbReference>
<accession>F7YUK4</accession>
<dbReference type="Gene3D" id="3.30.450.40">
    <property type="match status" value="3"/>
</dbReference>
<evidence type="ECO:0000313" key="3">
    <source>
        <dbReference type="EMBL" id="AEH51476.1"/>
    </source>
</evidence>
<dbReference type="STRING" id="688269.Theth_1416"/>
<dbReference type="Pfam" id="PF13185">
    <property type="entry name" value="GAF_2"/>
    <property type="match status" value="1"/>
</dbReference>
<dbReference type="KEGG" id="tta:Theth_1416"/>
<keyword evidence="1" id="KW-0812">Transmembrane</keyword>
<dbReference type="InterPro" id="IPR000160">
    <property type="entry name" value="GGDEF_dom"/>
</dbReference>
<gene>
    <name evidence="3" type="ORF">Theth_1416</name>
</gene>
<name>F7YUK4_9THEM</name>
<dbReference type="InterPro" id="IPR052163">
    <property type="entry name" value="DGC-Regulatory_Protein"/>
</dbReference>
<dbReference type="eggNOG" id="COG2203">
    <property type="taxonomic scope" value="Bacteria"/>
</dbReference>
<dbReference type="PANTHER" id="PTHR46663:SF2">
    <property type="entry name" value="GGDEF DOMAIN-CONTAINING PROTEIN"/>
    <property type="match status" value="1"/>
</dbReference>
<evidence type="ECO:0000256" key="1">
    <source>
        <dbReference type="SAM" id="Phobius"/>
    </source>
</evidence>
<protein>
    <submittedName>
        <fullName evidence="3">Diguanylate cyclase with GAF sensor</fullName>
    </submittedName>
</protein>
<dbReference type="PANTHER" id="PTHR46663">
    <property type="entry name" value="DIGUANYLATE CYCLASE DGCT-RELATED"/>
    <property type="match status" value="1"/>
</dbReference>
<keyword evidence="1" id="KW-0472">Membrane</keyword>
<dbReference type="EMBL" id="CP002351">
    <property type="protein sequence ID" value="AEH51476.1"/>
    <property type="molecule type" value="Genomic_DNA"/>
</dbReference>
<keyword evidence="1" id="KW-1133">Transmembrane helix</keyword>
<dbReference type="AlphaFoldDB" id="F7YUK4"/>
<dbReference type="InterPro" id="IPR029016">
    <property type="entry name" value="GAF-like_dom_sf"/>
</dbReference>
<evidence type="ECO:0000259" key="2">
    <source>
        <dbReference type="PROSITE" id="PS50887"/>
    </source>
</evidence>
<evidence type="ECO:0000313" key="4">
    <source>
        <dbReference type="Proteomes" id="UP000006804"/>
    </source>
</evidence>
<sequence length="944" mass="108479" precursor="true">MNLKIFWQAFMVFLVALFAALSLLTWLKYTEINHKFELSKNFFEKAAEFFVNSISVGYFQWTEMYEALIEQNEEEIHRQFTYLKADFPFIEEIFLQPADVQEHYVFEIFSQDNFLMVHFVVFDSNLERYVSDKIAVAKIDPNGICELFNIENISFDPAGKEFVFGLKAKYAGKLFELSTLVISLLVGLLAGIFKFSLDLRQIYVLHRELNKRYERKLQALQSILTFMEDFLRKEKLLEENEYQLILEEAVKIVPGAEAGSIVLEENGFYVFKAAVGFPLEELRKVKLAPQQLNRQEISDEATIIKNPAAIDKKLLTSDQYEVFLAAGVIEKIKSTLSLPLIVQGKIVGFFNLDNFHDENVFNEESIEIGKLFAGRICLLLERKLFEERIKQEQDTVKKLLDHSLKREFALQCIVDLIQKVLQGGSLNEEQIYNQILETAVKAIPGAQAGSFFLKEENFFVFKATAGYDLEKLKEIKIEIKKEKDYYSKQVQIIKHLPSKNGKTVPLEQLELLRKYGRLDEIKSTLRIPVIVRDEIIGVIHLDNFEGEDAFDNGAIKLGQLFSSIVAVLLNRLELEKLLIKEKELTNNLFKQALRRSAALRKLIDFVQEILQSELPLLEEILLQVLKSAIEVVPGAQAGSLLLIEDHYLVFKTAVGYDLEQLKKVRFDLRKIPGPFDKRAYVARDLAARDSKILSPEELEILRKFGRLDQIKCVLRLPILVGDEPKGLMHLDNFENEDAFDEESLQIGQLFSNIVGVLLYRLQFEKQLREEREKFEHLSYHDSLTQLPNRRYLFEFGSKMLALADRESEKVSLLYMDLKKFKNVNDTFGHAEGDEVLKIVAQRLKELLRKSDLIARVGGDEFVTMAYGTDINGAVELAKRIEQAIEKPIETRLTVHVISANIGIAVFPEDGETLEGLLTKADRAMYYAKINNLAHATTDDLEELL</sequence>
<dbReference type="PATRIC" id="fig|688269.3.peg.1463"/>
<dbReference type="FunFam" id="3.30.70.270:FF:000001">
    <property type="entry name" value="Diguanylate cyclase domain protein"/>
    <property type="match status" value="1"/>
</dbReference>
<dbReference type="InterPro" id="IPR029787">
    <property type="entry name" value="Nucleotide_cyclase"/>
</dbReference>
<feature type="transmembrane region" description="Helical" evidence="1">
    <location>
        <begin position="6"/>
        <end position="27"/>
    </location>
</feature>
<dbReference type="eggNOG" id="COG2199">
    <property type="taxonomic scope" value="Bacteria"/>
</dbReference>
<dbReference type="InterPro" id="IPR043128">
    <property type="entry name" value="Rev_trsase/Diguanyl_cyclase"/>
</dbReference>
<dbReference type="PROSITE" id="PS50887">
    <property type="entry name" value="GGDEF"/>
    <property type="match status" value="1"/>
</dbReference>
<dbReference type="Gene3D" id="3.30.70.270">
    <property type="match status" value="1"/>
</dbReference>